<comment type="similarity">
    <text evidence="1 5">Belongs to the DNA mismatch repair MutL/HexB family.</text>
</comment>
<dbReference type="GO" id="GO:0005524">
    <property type="term" value="F:ATP binding"/>
    <property type="evidence" value="ECO:0007669"/>
    <property type="project" value="InterPro"/>
</dbReference>
<dbReference type="InterPro" id="IPR013507">
    <property type="entry name" value="DNA_mismatch_S5_2-like"/>
</dbReference>
<dbReference type="SUPFAM" id="SSF54211">
    <property type="entry name" value="Ribosomal protein S5 domain 2-like"/>
    <property type="match status" value="1"/>
</dbReference>
<dbReference type="GO" id="GO:0030983">
    <property type="term" value="F:mismatched DNA binding"/>
    <property type="evidence" value="ECO:0007669"/>
    <property type="project" value="InterPro"/>
</dbReference>
<feature type="region of interest" description="Disordered" evidence="6">
    <location>
        <begin position="376"/>
        <end position="425"/>
    </location>
</feature>
<evidence type="ECO:0000256" key="6">
    <source>
        <dbReference type="SAM" id="MobiDB-lite"/>
    </source>
</evidence>
<evidence type="ECO:0000256" key="4">
    <source>
        <dbReference type="ARBA" id="ARBA00023204"/>
    </source>
</evidence>
<gene>
    <name evidence="5 9" type="primary">mutL</name>
    <name evidence="9" type="ORF">SMSP2_01255</name>
</gene>
<dbReference type="InterPro" id="IPR036890">
    <property type="entry name" value="HATPase_C_sf"/>
</dbReference>
<dbReference type="Proteomes" id="UP000188181">
    <property type="component" value="Chromosome"/>
</dbReference>
<organism evidence="9 10">
    <name type="scientific">Limihaloglobus sulfuriphilus</name>
    <dbReference type="NCBI Taxonomy" id="1851148"/>
    <lineage>
        <taxon>Bacteria</taxon>
        <taxon>Pseudomonadati</taxon>
        <taxon>Planctomycetota</taxon>
        <taxon>Phycisphaerae</taxon>
        <taxon>Sedimentisphaerales</taxon>
        <taxon>Sedimentisphaeraceae</taxon>
        <taxon>Limihaloglobus</taxon>
    </lineage>
</organism>
<dbReference type="PANTHER" id="PTHR10073:SF12">
    <property type="entry name" value="DNA MISMATCH REPAIR PROTEIN MLH1"/>
    <property type="match status" value="1"/>
</dbReference>
<dbReference type="NCBIfam" id="TIGR00585">
    <property type="entry name" value="mutl"/>
    <property type="match status" value="1"/>
</dbReference>
<sequence length="625" mass="69101">MAKIAVLDKNMINMIAAGEVIERPANIVKELMENSIDAGASRIAVSVEDGGKRLIQVTDDGGGIEPEDIETAFEPHATSKLRTMDELLGISSMGFRGEALASISSVARVKIKSRERDSISAYSMEIDCGDKGAVTPVSGDYGTTLEVRDLFYKLPARRKFLKTVNTEMGHISEQFTRIALANCGIEMKLSHNGRLLYHLLAGDDVVSRISVLLTKDIAQGLVPVLSEEKDLTIAAYLGHPSISRTTNKFQYTFLNGRYIRDRFITHSLKEAYRGLTEPNRFPVAFIFLQMPYDMYDVNVHPTKIEVRFDNPNLVHSQLLGVIREKLMSLDLDVEAGSGESLTASEFAGGLSPEMSGRQQRVKDALADFFKTGSKPATQRNFNFTGDGKSSRLPSSPPKDFSVGDTPNRLSSGSGDFPNQGPRESGLGFSQFYDGPVQVNNTYILLPTGDGFMVIDQHALHERIIFQKLSELITGENSRPLQKQRFLVPETLDVTASQLERVNQNSGLFDKLGIEIEEFGPSTIAIHSFPMILEKVSPAEFVSDLLDMLITRPVAPDDAELLQDILEMAACKAAVKANQRLSRDEMEDLVAQKGLIESSSRCPHGRPTVLKFSIDELEKQFKRRGF</sequence>
<dbReference type="SUPFAM" id="SSF55874">
    <property type="entry name" value="ATPase domain of HSP90 chaperone/DNA topoisomerase II/histidine kinase"/>
    <property type="match status" value="1"/>
</dbReference>
<dbReference type="FunFam" id="3.30.565.10:FF:000003">
    <property type="entry name" value="DNA mismatch repair endonuclease MutL"/>
    <property type="match status" value="1"/>
</dbReference>
<keyword evidence="10" id="KW-1185">Reference proteome</keyword>
<evidence type="ECO:0000256" key="5">
    <source>
        <dbReference type="HAMAP-Rule" id="MF_00149"/>
    </source>
</evidence>
<dbReference type="InterPro" id="IPR020568">
    <property type="entry name" value="Ribosomal_Su5_D2-typ_SF"/>
</dbReference>
<dbReference type="KEGG" id="pbas:SMSP2_01255"/>
<dbReference type="Pfam" id="PF08676">
    <property type="entry name" value="MutL_C"/>
    <property type="match status" value="1"/>
</dbReference>
<dbReference type="PROSITE" id="PS00058">
    <property type="entry name" value="DNA_MISMATCH_REPAIR_1"/>
    <property type="match status" value="1"/>
</dbReference>
<dbReference type="Gene3D" id="3.30.1370.100">
    <property type="entry name" value="MutL, C-terminal domain, regulatory subdomain"/>
    <property type="match status" value="1"/>
</dbReference>
<dbReference type="Gene3D" id="3.30.1540.20">
    <property type="entry name" value="MutL, C-terminal domain, dimerisation subdomain"/>
    <property type="match status" value="1"/>
</dbReference>
<evidence type="ECO:0000259" key="7">
    <source>
        <dbReference type="SMART" id="SM00853"/>
    </source>
</evidence>
<dbReference type="EMBL" id="CP019646">
    <property type="protein sequence ID" value="AQQ70893.1"/>
    <property type="molecule type" value="Genomic_DNA"/>
</dbReference>
<comment type="function">
    <text evidence="5">This protein is involved in the repair of mismatches in DNA. It is required for dam-dependent methyl-directed DNA mismatch repair. May act as a 'molecular matchmaker', a protein that promotes the formation of a stable complex between two or more DNA-binding proteins in an ATP-dependent manner without itself being part of a final effector complex.</text>
</comment>
<evidence type="ECO:0000256" key="3">
    <source>
        <dbReference type="ARBA" id="ARBA00022763"/>
    </source>
</evidence>
<dbReference type="AlphaFoldDB" id="A0A1Q2MDW0"/>
<dbReference type="InterPro" id="IPR038973">
    <property type="entry name" value="MutL/Mlh/Pms-like"/>
</dbReference>
<keyword evidence="3 5" id="KW-0227">DNA damage</keyword>
<protein>
    <recommendedName>
        <fullName evidence="2 5">DNA mismatch repair protein MutL</fullName>
    </recommendedName>
</protein>
<dbReference type="SUPFAM" id="SSF118116">
    <property type="entry name" value="DNA mismatch repair protein MutL"/>
    <property type="match status" value="1"/>
</dbReference>
<dbReference type="GO" id="GO:0140664">
    <property type="term" value="F:ATP-dependent DNA damage sensor activity"/>
    <property type="evidence" value="ECO:0007669"/>
    <property type="project" value="InterPro"/>
</dbReference>
<dbReference type="HAMAP" id="MF_00149">
    <property type="entry name" value="DNA_mis_repair"/>
    <property type="match status" value="1"/>
</dbReference>
<dbReference type="RefSeq" id="WP_146683126.1">
    <property type="nucleotide sequence ID" value="NZ_CP019646.1"/>
</dbReference>
<evidence type="ECO:0000313" key="10">
    <source>
        <dbReference type="Proteomes" id="UP000188181"/>
    </source>
</evidence>
<keyword evidence="4 5" id="KW-0234">DNA repair</keyword>
<dbReference type="InterPro" id="IPR014790">
    <property type="entry name" value="MutL_C"/>
</dbReference>
<dbReference type="CDD" id="cd00782">
    <property type="entry name" value="MutL_Trans"/>
    <property type="match status" value="1"/>
</dbReference>
<evidence type="ECO:0000259" key="8">
    <source>
        <dbReference type="SMART" id="SM01340"/>
    </source>
</evidence>
<evidence type="ECO:0000256" key="2">
    <source>
        <dbReference type="ARBA" id="ARBA00021975"/>
    </source>
</evidence>
<dbReference type="InterPro" id="IPR014721">
    <property type="entry name" value="Ribsml_uS5_D2-typ_fold_subgr"/>
</dbReference>
<dbReference type="GO" id="GO:0006298">
    <property type="term" value="P:mismatch repair"/>
    <property type="evidence" value="ECO:0007669"/>
    <property type="project" value="UniProtKB-UniRule"/>
</dbReference>
<proteinExistence type="inferred from homology"/>
<dbReference type="InterPro" id="IPR037198">
    <property type="entry name" value="MutL_C_sf"/>
</dbReference>
<evidence type="ECO:0000256" key="1">
    <source>
        <dbReference type="ARBA" id="ARBA00006082"/>
    </source>
</evidence>
<dbReference type="InterPro" id="IPR042120">
    <property type="entry name" value="MutL_C_dimsub"/>
</dbReference>
<dbReference type="STRING" id="1851148.SMSP2_01255"/>
<dbReference type="InterPro" id="IPR014762">
    <property type="entry name" value="DNA_mismatch_repair_CS"/>
</dbReference>
<dbReference type="Pfam" id="PF01119">
    <property type="entry name" value="DNA_mis_repair"/>
    <property type="match status" value="1"/>
</dbReference>
<dbReference type="Gene3D" id="3.30.565.10">
    <property type="entry name" value="Histidine kinase-like ATPase, C-terminal domain"/>
    <property type="match status" value="1"/>
</dbReference>
<dbReference type="SMART" id="SM00853">
    <property type="entry name" value="MutL_C"/>
    <property type="match status" value="1"/>
</dbReference>
<dbReference type="Gene3D" id="3.30.230.10">
    <property type="match status" value="1"/>
</dbReference>
<dbReference type="CDD" id="cd16926">
    <property type="entry name" value="HATPase_MutL-MLH-PMS-like"/>
    <property type="match status" value="1"/>
</dbReference>
<dbReference type="InterPro" id="IPR002099">
    <property type="entry name" value="MutL/Mlh/PMS"/>
</dbReference>
<dbReference type="InterPro" id="IPR042121">
    <property type="entry name" value="MutL_C_regsub"/>
</dbReference>
<reference evidence="10" key="1">
    <citation type="submission" date="2017-02" db="EMBL/GenBank/DDBJ databases">
        <title>Comparative genomics and description of representatives of a novel lineage of planctomycetes thriving in anoxic sediments.</title>
        <authorList>
            <person name="Spring S."/>
            <person name="Bunk B."/>
            <person name="Sproer C."/>
        </authorList>
    </citation>
    <scope>NUCLEOTIDE SEQUENCE [LARGE SCALE GENOMIC DNA]</scope>
    <source>
        <strain evidence="10">SM-Chi-D1</strain>
    </source>
</reference>
<dbReference type="SMART" id="SM01340">
    <property type="entry name" value="DNA_mis_repair"/>
    <property type="match status" value="1"/>
</dbReference>
<dbReference type="InterPro" id="IPR020667">
    <property type="entry name" value="DNA_mismatch_repair_MutL"/>
</dbReference>
<dbReference type="GO" id="GO:0016887">
    <property type="term" value="F:ATP hydrolysis activity"/>
    <property type="evidence" value="ECO:0007669"/>
    <property type="project" value="InterPro"/>
</dbReference>
<dbReference type="OrthoDB" id="9763467at2"/>
<feature type="domain" description="MutL C-terminal dimerisation" evidence="7">
    <location>
        <begin position="435"/>
        <end position="580"/>
    </location>
</feature>
<dbReference type="PANTHER" id="PTHR10073">
    <property type="entry name" value="DNA MISMATCH REPAIR PROTEIN MLH, PMS, MUTL"/>
    <property type="match status" value="1"/>
</dbReference>
<dbReference type="Pfam" id="PF13589">
    <property type="entry name" value="HATPase_c_3"/>
    <property type="match status" value="1"/>
</dbReference>
<feature type="domain" description="DNA mismatch repair protein S5" evidence="8">
    <location>
        <begin position="209"/>
        <end position="327"/>
    </location>
</feature>
<dbReference type="GO" id="GO:0032300">
    <property type="term" value="C:mismatch repair complex"/>
    <property type="evidence" value="ECO:0007669"/>
    <property type="project" value="InterPro"/>
</dbReference>
<accession>A0A1Q2MDW0</accession>
<evidence type="ECO:0000313" key="9">
    <source>
        <dbReference type="EMBL" id="AQQ70893.1"/>
    </source>
</evidence>
<name>A0A1Q2MDW0_9BACT</name>